<keyword evidence="12 16" id="KW-1133">Transmembrane helix</keyword>
<keyword evidence="5" id="KW-1003">Cell membrane</keyword>
<feature type="transmembrane region" description="Helical" evidence="16">
    <location>
        <begin position="1225"/>
        <end position="1248"/>
    </location>
</feature>
<dbReference type="InterPro" id="IPR003439">
    <property type="entry name" value="ABC_transporter-like_ATP-bd"/>
</dbReference>
<evidence type="ECO:0000256" key="1">
    <source>
        <dbReference type="ARBA" id="ARBA00004128"/>
    </source>
</evidence>
<dbReference type="PROSITE" id="PS50893">
    <property type="entry name" value="ABC_TRANSPORTER_2"/>
    <property type="match status" value="2"/>
</dbReference>
<dbReference type="Gene3D" id="1.20.1560.10">
    <property type="entry name" value="ABC transporter type 1, transmembrane domain"/>
    <property type="match status" value="2"/>
</dbReference>
<accession>A0A9Q0S7H5</accession>
<dbReference type="PANTHER" id="PTHR24223">
    <property type="entry name" value="ATP-BINDING CASSETTE SUB-FAMILY C"/>
    <property type="match status" value="1"/>
</dbReference>
<dbReference type="FunFam" id="3.40.50.300:FF:000293">
    <property type="entry name" value="ATP binding cassette subfamily C member 1"/>
    <property type="match status" value="1"/>
</dbReference>
<dbReference type="GO" id="GO:0005524">
    <property type="term" value="F:ATP binding"/>
    <property type="evidence" value="ECO:0007669"/>
    <property type="project" value="UniProtKB-KW"/>
</dbReference>
<dbReference type="Gene3D" id="3.40.50.300">
    <property type="entry name" value="P-loop containing nucleotide triphosphate hydrolases"/>
    <property type="match status" value="2"/>
</dbReference>
<dbReference type="NCBIfam" id="TIGR00957">
    <property type="entry name" value="MRP_assoc_pro"/>
    <property type="match status" value="1"/>
</dbReference>
<gene>
    <name evidence="19" type="primary">Abcc1</name>
    <name evidence="19" type="ORF">Bhyg_03429</name>
</gene>
<dbReference type="Proteomes" id="UP001151699">
    <property type="component" value="Chromosome A"/>
</dbReference>
<keyword evidence="8" id="KW-0677">Repeat</keyword>
<keyword evidence="4" id="KW-0813">Transport</keyword>
<evidence type="ECO:0000256" key="13">
    <source>
        <dbReference type="ARBA" id="ARBA00023136"/>
    </source>
</evidence>
<evidence type="ECO:0000256" key="15">
    <source>
        <dbReference type="ARBA" id="ARBA00047523"/>
    </source>
</evidence>
<comment type="similarity">
    <text evidence="3">Belongs to the ABC transporter superfamily. ABCC family. Conjugate transporter (TC 3.A.1.208) subfamily.</text>
</comment>
<reference evidence="19" key="1">
    <citation type="submission" date="2022-07" db="EMBL/GenBank/DDBJ databases">
        <authorList>
            <person name="Trinca V."/>
            <person name="Uliana J.V.C."/>
            <person name="Torres T.T."/>
            <person name="Ward R.J."/>
            <person name="Monesi N."/>
        </authorList>
    </citation>
    <scope>NUCLEOTIDE SEQUENCE</scope>
    <source>
        <strain evidence="19">HSMRA1968</strain>
        <tissue evidence="19">Whole embryos</tissue>
    </source>
</reference>
<dbReference type="GO" id="GO:0005886">
    <property type="term" value="C:plasma membrane"/>
    <property type="evidence" value="ECO:0007669"/>
    <property type="project" value="UniProtKB-SubCell"/>
</dbReference>
<keyword evidence="20" id="KW-1185">Reference proteome</keyword>
<dbReference type="Pfam" id="PF00005">
    <property type="entry name" value="ABC_tran"/>
    <property type="match status" value="2"/>
</dbReference>
<dbReference type="PROSITE" id="PS00211">
    <property type="entry name" value="ABC_TRANSPORTER_1"/>
    <property type="match status" value="2"/>
</dbReference>
<dbReference type="CDD" id="cd18595">
    <property type="entry name" value="ABC_6TM_MRP1_2_3_6_D1_like"/>
    <property type="match status" value="1"/>
</dbReference>
<feature type="transmembrane region" description="Helical" evidence="16">
    <location>
        <begin position="85"/>
        <end position="108"/>
    </location>
</feature>
<evidence type="ECO:0000259" key="17">
    <source>
        <dbReference type="PROSITE" id="PS50893"/>
    </source>
</evidence>
<evidence type="ECO:0000256" key="6">
    <source>
        <dbReference type="ARBA" id="ARBA00022554"/>
    </source>
</evidence>
<feature type="transmembrane region" description="Helical" evidence="16">
    <location>
        <begin position="486"/>
        <end position="506"/>
    </location>
</feature>
<evidence type="ECO:0000256" key="10">
    <source>
        <dbReference type="ARBA" id="ARBA00022840"/>
    </source>
</evidence>
<organism evidence="19 20">
    <name type="scientific">Pseudolycoriella hygida</name>
    <dbReference type="NCBI Taxonomy" id="35572"/>
    <lineage>
        <taxon>Eukaryota</taxon>
        <taxon>Metazoa</taxon>
        <taxon>Ecdysozoa</taxon>
        <taxon>Arthropoda</taxon>
        <taxon>Hexapoda</taxon>
        <taxon>Insecta</taxon>
        <taxon>Pterygota</taxon>
        <taxon>Neoptera</taxon>
        <taxon>Endopterygota</taxon>
        <taxon>Diptera</taxon>
        <taxon>Nematocera</taxon>
        <taxon>Sciaroidea</taxon>
        <taxon>Sciaridae</taxon>
        <taxon>Pseudolycoriella</taxon>
    </lineage>
</organism>
<dbReference type="CDD" id="cd03244">
    <property type="entry name" value="ABCC_MRP_domain2"/>
    <property type="match status" value="1"/>
</dbReference>
<feature type="transmembrane region" description="Helical" evidence="16">
    <location>
        <begin position="458"/>
        <end position="480"/>
    </location>
</feature>
<feature type="transmembrane region" description="Helical" evidence="16">
    <location>
        <begin position="194"/>
        <end position="213"/>
    </location>
</feature>
<dbReference type="CDD" id="cd03250">
    <property type="entry name" value="ABCC_MRP_domain1"/>
    <property type="match status" value="1"/>
</dbReference>
<dbReference type="GO" id="GO:0005774">
    <property type="term" value="C:vacuolar membrane"/>
    <property type="evidence" value="ECO:0007669"/>
    <property type="project" value="UniProtKB-SubCell"/>
</dbReference>
<dbReference type="CDD" id="cd18603">
    <property type="entry name" value="ABC_6TM_MRP1_2_3_6_D2_like"/>
    <property type="match status" value="1"/>
</dbReference>
<feature type="transmembrane region" description="Helical" evidence="16">
    <location>
        <begin position="604"/>
        <end position="627"/>
    </location>
</feature>
<evidence type="ECO:0000256" key="14">
    <source>
        <dbReference type="ARBA" id="ARBA00024220"/>
    </source>
</evidence>
<dbReference type="PROSITE" id="PS50929">
    <property type="entry name" value="ABC_TM1F"/>
    <property type="match status" value="2"/>
</dbReference>
<evidence type="ECO:0000256" key="2">
    <source>
        <dbReference type="ARBA" id="ARBA00004651"/>
    </source>
</evidence>
<dbReference type="GO" id="GO:0015431">
    <property type="term" value="F:ABC-type glutathione S-conjugate transporter activity"/>
    <property type="evidence" value="ECO:0007669"/>
    <property type="project" value="UniProtKB-EC"/>
</dbReference>
<sequence length="1532" mass="172643">MLNTTSNNIEILRLVVTKKIIEMLEFCGSPLWDSGKTWYTTDPFFTPCFEMTILVWAPCFLLFIFTPLEIYYIRSSKYSNIKWGFVNITRLVIPSLLICLCISDLAMAASYRLENDLPNVFMVTPAVKLLTFLLAISLAYSHKVSGIVSSGLLFFFWFALFVFAIPQFRSEIVHFQQRNNSFGSQKISWNDYQFLAYMLYFPLVILQLLVNCISDKKPLQSTYTEQKKPNPEIEASFIRKLFFLWFDPFAWMGYRTPLTTDHMWDIRPEDTTPELISEFQVHWQQSVENGKQKARRKTKTFKDDGKNKSTNVNDFSGCNEDEKSKQIYFFQGSILPAMFKTFGGPFYFAGVLKLLMDVLAFASPQLLHLLINFTGDFDAPLWHGILFAVGLFLISVGSSLLNGQFLYKSFLVGFRIRSALISAIYRKALTISNASKKDTTVGEIVNLMIIDAQRFFELIQYLHIIWAGPLTIALSIYFLYQILGVAVFSGLVVMILMFPLNGYIATKLRNYQIIQMKRKDERVKIMNETLSGIKVLKLYAWELSFQENIQNIRNKELKVILKAAHINGFLFFVWTTAPFFVTLASFATFVLIDEENAFDANTAFVALSLFNILRQPLTMFPLLISFVMQAKVSIDRINKFLNSEDIDSKAITNEPDEPNAIRITDGSFSWTDETLVLKNVNLLVSRGCSTAVVGPVGSGKSSLVASILGETKKVTGAINLDGSLAFVAQQAWIQNATLKDNILFGREYDKIFYQRVLEACALTQDIKILPGGDQTEIGEKGINLSGGQKQRVSLARAVYSQADIYLLDDPLSAVDSHVGKHIFENVIGPKGILANKTRLLVTHGISYLPLVDNILVMDGGEISESGHYEKLIAQKGAFSKFIMEHIQQFEEDDDELSDIMETLTPSAEGLDLFERAISRRQSSTPDSIVSRGSSRRSFKIRTLEIPDGTKLIEKEESSTGSVGFGVYFRYFKSIGYLYCTMIVLGGVLNQGITVYSSIWLSDWSADPENNIPHIRDMYLGVYGGLGVAQCLAFLVMSMSVGIGCVHAAKELHNSLLKRTMRLPMSFFDCTPLGRIINRFSKDVDVVDNTIPQILRLWFLMAVAIFVVISISTPIFMTVVVPILILYYFIQNFYVRTSRQLKRIESVTRSPIYSHFTETITGQSTIRSYNAQARFISDSEKRVDFNQMCSYPSIVAIRWLGVRLETVSGLVIFFSAMFAVLGRETISGAIVGLSVSYALQITSVLNYLVRMTSDLETNIVANERLEEYSNITMEAEWIKNPVDEKWPNEGNVVFDNYKVRYRENLDLVLRGCSFKIKGGEKIGIVGRTGAGKSSLTLALFRIIEAAGGKITIDDLDISELGLHSLRSRLTIIPQDPVLFCGTLRMNIDPFGAYTDSEVWLALEHAHLKPFAKNLDKGLLFEVTEGGENLSVGQRQLLCLARALLRKTKVLILDEATAAVDLETDDLIQKTIRNQFKECTVLTIAHRLNTIMDSDKVLVLDRGEVAEFESPKSLLDNKNSIFYGMCKDAGLVAK</sequence>
<evidence type="ECO:0000256" key="4">
    <source>
        <dbReference type="ARBA" id="ARBA00022448"/>
    </source>
</evidence>
<dbReference type="InterPro" id="IPR027417">
    <property type="entry name" value="P-loop_NTPase"/>
</dbReference>
<proteinExistence type="inferred from homology"/>
<feature type="transmembrane region" description="Helical" evidence="16">
    <location>
        <begin position="53"/>
        <end position="73"/>
    </location>
</feature>
<keyword evidence="11" id="KW-1278">Translocase</keyword>
<evidence type="ECO:0000256" key="3">
    <source>
        <dbReference type="ARBA" id="ARBA00009726"/>
    </source>
</evidence>
<feature type="transmembrane region" description="Helical" evidence="16">
    <location>
        <begin position="379"/>
        <end position="401"/>
    </location>
</feature>
<feature type="transmembrane region" description="Helical" evidence="16">
    <location>
        <begin position="147"/>
        <end position="165"/>
    </location>
</feature>
<dbReference type="GO" id="GO:0000323">
    <property type="term" value="C:lytic vacuole"/>
    <property type="evidence" value="ECO:0007669"/>
    <property type="project" value="UniProtKB-ARBA"/>
</dbReference>
<dbReference type="InterPro" id="IPR005292">
    <property type="entry name" value="MRP"/>
</dbReference>
<evidence type="ECO:0000313" key="20">
    <source>
        <dbReference type="Proteomes" id="UP001151699"/>
    </source>
</evidence>
<feature type="domain" description="ABC transmembrane type-1" evidence="18">
    <location>
        <begin position="348"/>
        <end position="629"/>
    </location>
</feature>
<dbReference type="FunFam" id="1.20.1560.10:FF:000020">
    <property type="entry name" value="ABC metal ion transporter"/>
    <property type="match status" value="1"/>
</dbReference>
<evidence type="ECO:0000256" key="12">
    <source>
        <dbReference type="ARBA" id="ARBA00022989"/>
    </source>
</evidence>
<keyword evidence="13 16" id="KW-0472">Membrane</keyword>
<dbReference type="SMART" id="SM00382">
    <property type="entry name" value="AAA"/>
    <property type="match status" value="2"/>
</dbReference>
<evidence type="ECO:0000256" key="5">
    <source>
        <dbReference type="ARBA" id="ARBA00022475"/>
    </source>
</evidence>
<dbReference type="GO" id="GO:0016887">
    <property type="term" value="F:ATP hydrolysis activity"/>
    <property type="evidence" value="ECO:0007669"/>
    <property type="project" value="InterPro"/>
</dbReference>
<evidence type="ECO:0000256" key="16">
    <source>
        <dbReference type="SAM" id="Phobius"/>
    </source>
</evidence>
<evidence type="ECO:0000256" key="7">
    <source>
        <dbReference type="ARBA" id="ARBA00022692"/>
    </source>
</evidence>
<feature type="transmembrane region" description="Helical" evidence="16">
    <location>
        <begin position="1020"/>
        <end position="1048"/>
    </location>
</feature>
<evidence type="ECO:0000256" key="8">
    <source>
        <dbReference type="ARBA" id="ARBA00022737"/>
    </source>
</evidence>
<keyword evidence="7 16" id="KW-0812">Transmembrane</keyword>
<dbReference type="InterPro" id="IPR017871">
    <property type="entry name" value="ABC_transporter-like_CS"/>
</dbReference>
<protein>
    <recommendedName>
        <fullName evidence="14">ABC-type glutathione-S-conjugate transporter</fullName>
        <ecNumber evidence="14">7.6.2.3</ecNumber>
    </recommendedName>
</protein>
<feature type="domain" description="ABC transporter" evidence="17">
    <location>
        <begin position="661"/>
        <end position="884"/>
    </location>
</feature>
<dbReference type="FunFam" id="1.20.1560.10:FF:000001">
    <property type="entry name" value="ATP-binding cassette subfamily C member 1"/>
    <property type="match status" value="1"/>
</dbReference>
<feature type="transmembrane region" description="Helical" evidence="16">
    <location>
        <begin position="568"/>
        <end position="592"/>
    </location>
</feature>
<dbReference type="Pfam" id="PF24357">
    <property type="entry name" value="TMD0_ABC"/>
    <property type="match status" value="1"/>
</dbReference>
<dbReference type="EMBL" id="WJQU01000001">
    <property type="protein sequence ID" value="KAJ6648202.1"/>
    <property type="molecule type" value="Genomic_DNA"/>
</dbReference>
<comment type="catalytic activity">
    <reaction evidence="15">
        <text>leukotriene C4(in) + ATP + H2O = leukotriene C4(out) + ADP + phosphate + H(+)</text>
        <dbReference type="Rhea" id="RHEA:38963"/>
        <dbReference type="ChEBI" id="CHEBI:15377"/>
        <dbReference type="ChEBI" id="CHEBI:15378"/>
        <dbReference type="ChEBI" id="CHEBI:30616"/>
        <dbReference type="ChEBI" id="CHEBI:43474"/>
        <dbReference type="ChEBI" id="CHEBI:57973"/>
        <dbReference type="ChEBI" id="CHEBI:456216"/>
    </reaction>
    <physiologicalReaction direction="left-to-right" evidence="15">
        <dbReference type="Rhea" id="RHEA:38964"/>
    </physiologicalReaction>
</comment>
<feature type="transmembrane region" description="Helical" evidence="16">
    <location>
        <begin position="1096"/>
        <end position="1129"/>
    </location>
</feature>
<evidence type="ECO:0000256" key="11">
    <source>
        <dbReference type="ARBA" id="ARBA00022967"/>
    </source>
</evidence>
<dbReference type="SUPFAM" id="SSF90123">
    <property type="entry name" value="ABC transporter transmembrane region"/>
    <property type="match status" value="2"/>
</dbReference>
<comment type="subcellular location">
    <subcellularLocation>
        <location evidence="2">Cell membrane</location>
        <topology evidence="2">Multi-pass membrane protein</topology>
    </subcellularLocation>
    <subcellularLocation>
        <location evidence="1">Vacuole membrane</location>
        <topology evidence="1">Multi-pass membrane protein</topology>
    </subcellularLocation>
</comment>
<dbReference type="InterPro" id="IPR056227">
    <property type="entry name" value="TMD0_ABC"/>
</dbReference>
<feature type="domain" description="ABC transporter" evidence="17">
    <location>
        <begin position="1291"/>
        <end position="1525"/>
    </location>
</feature>
<dbReference type="InterPro" id="IPR050173">
    <property type="entry name" value="ABC_transporter_C-like"/>
</dbReference>
<evidence type="ECO:0000259" key="18">
    <source>
        <dbReference type="PROSITE" id="PS50929"/>
    </source>
</evidence>
<dbReference type="InterPro" id="IPR003593">
    <property type="entry name" value="AAA+_ATPase"/>
</dbReference>
<feature type="domain" description="ABC transmembrane type-1" evidence="18">
    <location>
        <begin position="982"/>
        <end position="1256"/>
    </location>
</feature>
<dbReference type="PANTHER" id="PTHR24223:SF443">
    <property type="entry name" value="MULTIDRUG-RESISTANCE LIKE PROTEIN 1, ISOFORM I"/>
    <property type="match status" value="1"/>
</dbReference>
<dbReference type="SUPFAM" id="SSF52540">
    <property type="entry name" value="P-loop containing nucleoside triphosphate hydrolases"/>
    <property type="match status" value="2"/>
</dbReference>
<dbReference type="EC" id="7.6.2.3" evidence="14"/>
<dbReference type="InterPro" id="IPR011527">
    <property type="entry name" value="ABC1_TM_dom"/>
</dbReference>
<feature type="transmembrane region" description="Helical" evidence="16">
    <location>
        <begin position="976"/>
        <end position="1000"/>
    </location>
</feature>
<dbReference type="InterPro" id="IPR036640">
    <property type="entry name" value="ABC1_TM_sf"/>
</dbReference>
<keyword evidence="9" id="KW-0547">Nucleotide-binding</keyword>
<name>A0A9Q0S7H5_9DIPT</name>
<dbReference type="OrthoDB" id="6500128at2759"/>
<dbReference type="FunFam" id="3.40.50.300:FF:000074">
    <property type="entry name" value="Multidrug resistance-associated protein 5 isoform 1"/>
    <property type="match status" value="1"/>
</dbReference>
<evidence type="ECO:0000313" key="19">
    <source>
        <dbReference type="EMBL" id="KAJ6648202.1"/>
    </source>
</evidence>
<feature type="transmembrane region" description="Helical" evidence="16">
    <location>
        <begin position="1199"/>
        <end position="1219"/>
    </location>
</feature>
<feature type="transmembrane region" description="Helical" evidence="16">
    <location>
        <begin position="120"/>
        <end position="140"/>
    </location>
</feature>
<comment type="caution">
    <text evidence="19">The sequence shown here is derived from an EMBL/GenBank/DDBJ whole genome shotgun (WGS) entry which is preliminary data.</text>
</comment>
<keyword evidence="6" id="KW-0926">Vacuole</keyword>
<dbReference type="Pfam" id="PF00664">
    <property type="entry name" value="ABC_membrane"/>
    <property type="match status" value="2"/>
</dbReference>
<evidence type="ECO:0000256" key="9">
    <source>
        <dbReference type="ARBA" id="ARBA00022741"/>
    </source>
</evidence>
<keyword evidence="10" id="KW-0067">ATP-binding</keyword>